<evidence type="ECO:0000256" key="6">
    <source>
        <dbReference type="RuleBase" id="RU361235"/>
    </source>
</evidence>
<dbReference type="EMBL" id="JABFTP020000062">
    <property type="protein sequence ID" value="KAL3273421.1"/>
    <property type="molecule type" value="Genomic_DNA"/>
</dbReference>
<dbReference type="FunFam" id="3.40.50.1820:FF:000155">
    <property type="entry name" value="Carboxylic ester hydrolase"/>
    <property type="match status" value="1"/>
</dbReference>
<evidence type="ECO:0000259" key="7">
    <source>
        <dbReference type="Pfam" id="PF00135"/>
    </source>
</evidence>
<dbReference type="GO" id="GO:0052689">
    <property type="term" value="F:carboxylic ester hydrolase activity"/>
    <property type="evidence" value="ECO:0007669"/>
    <property type="project" value="UniProtKB-KW"/>
</dbReference>
<comment type="similarity">
    <text evidence="1 6">Belongs to the type-B carboxylesterase/lipase family.</text>
</comment>
<evidence type="ECO:0000256" key="3">
    <source>
        <dbReference type="ARBA" id="ARBA00022801"/>
    </source>
</evidence>
<feature type="signal peptide" evidence="6">
    <location>
        <begin position="1"/>
        <end position="19"/>
    </location>
</feature>
<organism evidence="8 9">
    <name type="scientific">Cryptolaemus montrouzieri</name>
    <dbReference type="NCBI Taxonomy" id="559131"/>
    <lineage>
        <taxon>Eukaryota</taxon>
        <taxon>Metazoa</taxon>
        <taxon>Ecdysozoa</taxon>
        <taxon>Arthropoda</taxon>
        <taxon>Hexapoda</taxon>
        <taxon>Insecta</taxon>
        <taxon>Pterygota</taxon>
        <taxon>Neoptera</taxon>
        <taxon>Endopterygota</taxon>
        <taxon>Coleoptera</taxon>
        <taxon>Polyphaga</taxon>
        <taxon>Cucujiformia</taxon>
        <taxon>Coccinelloidea</taxon>
        <taxon>Coccinellidae</taxon>
        <taxon>Scymninae</taxon>
        <taxon>Scymnini</taxon>
        <taxon>Cryptolaemus</taxon>
    </lineage>
</organism>
<proteinExistence type="inferred from homology"/>
<feature type="domain" description="Carboxylesterase type B" evidence="7">
    <location>
        <begin position="27"/>
        <end position="548"/>
    </location>
</feature>
<dbReference type="PROSITE" id="PS00122">
    <property type="entry name" value="CARBOXYLESTERASE_B_1"/>
    <property type="match status" value="1"/>
</dbReference>
<name>A0ABD2N3Z9_9CUCU</name>
<reference evidence="8 9" key="1">
    <citation type="journal article" date="2021" name="BMC Biol.">
        <title>Horizontally acquired antibacterial genes associated with adaptive radiation of ladybird beetles.</title>
        <authorList>
            <person name="Li H.S."/>
            <person name="Tang X.F."/>
            <person name="Huang Y.H."/>
            <person name="Xu Z.Y."/>
            <person name="Chen M.L."/>
            <person name="Du X.Y."/>
            <person name="Qiu B.Y."/>
            <person name="Chen P.T."/>
            <person name="Zhang W."/>
            <person name="Slipinski A."/>
            <person name="Escalona H.E."/>
            <person name="Waterhouse R.M."/>
            <person name="Zwick A."/>
            <person name="Pang H."/>
        </authorList>
    </citation>
    <scope>NUCLEOTIDE SEQUENCE [LARGE SCALE GENOMIC DNA]</scope>
    <source>
        <strain evidence="8">SYSU2018</strain>
    </source>
</reference>
<evidence type="ECO:0000256" key="1">
    <source>
        <dbReference type="ARBA" id="ARBA00005964"/>
    </source>
</evidence>
<dbReference type="InterPro" id="IPR019826">
    <property type="entry name" value="Carboxylesterase_B_AS"/>
</dbReference>
<evidence type="ECO:0000313" key="8">
    <source>
        <dbReference type="EMBL" id="KAL3273421.1"/>
    </source>
</evidence>
<dbReference type="InterPro" id="IPR029058">
    <property type="entry name" value="AB_hydrolase_fold"/>
</dbReference>
<dbReference type="Gene3D" id="3.40.50.1820">
    <property type="entry name" value="alpha/beta hydrolase"/>
    <property type="match status" value="1"/>
</dbReference>
<accession>A0ABD2N3Z9</accession>
<dbReference type="EC" id="3.1.1.-" evidence="6"/>
<dbReference type="InterPro" id="IPR050309">
    <property type="entry name" value="Type-B_Carboxylest/Lipase"/>
</dbReference>
<keyword evidence="4" id="KW-1015">Disulfide bond</keyword>
<evidence type="ECO:0000256" key="4">
    <source>
        <dbReference type="ARBA" id="ARBA00023157"/>
    </source>
</evidence>
<keyword evidence="2" id="KW-0719">Serine esterase</keyword>
<dbReference type="SUPFAM" id="SSF53474">
    <property type="entry name" value="alpha/beta-Hydrolases"/>
    <property type="match status" value="1"/>
</dbReference>
<dbReference type="AlphaFoldDB" id="A0ABD2N3Z9"/>
<protein>
    <recommendedName>
        <fullName evidence="6">Carboxylic ester hydrolase</fullName>
        <ecNumber evidence="6">3.1.1.-</ecNumber>
    </recommendedName>
</protein>
<sequence>MLQLVLLIIFGICHCLVSSEYQKHTSAPIVSTSLGKYQGSLLTSTLGRTIYSFRGIRYAEPPVKDLRFKPPAPIKKHDGIYNAKEDGAICPQPSEGTPVSEDCLFVNVYSTKLPHALENPKRPVIIYIHPGAFYSLTGRSTLAGPQYFLNQDIVLVTFNYRIGTLGFLSTGDKEAPGNNGLKDQVELLKWVKKNIEAFGGDPNSVTLFGYSAGGMSVTLHLLSPMSRGLFHRGIIGSSSSLGQWPITQNQLDVSKRQARVLGCPGDTSVNIVKCLKEKSAIDLGNSLSEMFEFGSEPVLIWKPVIEGEFGQERFLTDHPIKLVLQGNFQKVPILSGITVEEFGYRALELIAKPEMLSQLDRNWEKLAPITFLYERDTDRSKSISRGLRSFYFGNQTLGKSVQVQMTNIYNEAQSGFAVNRAVKLLALKNSQPVYYYRFSYKGRFGHYFVPGSNGTVPYGPVHHDDLIYMFCSDPLFPKIEKTYPEFRTVQKLTTMWANFARNGKPIPETCGKLDYAEWEPYNNKTQKYMDIGDTLKMGEKLYEDRYVEWEKLFPLSQYEK</sequence>
<keyword evidence="6" id="KW-0732">Signal</keyword>
<dbReference type="Proteomes" id="UP001516400">
    <property type="component" value="Unassembled WGS sequence"/>
</dbReference>
<evidence type="ECO:0000256" key="2">
    <source>
        <dbReference type="ARBA" id="ARBA00022487"/>
    </source>
</evidence>
<keyword evidence="9" id="KW-1185">Reference proteome</keyword>
<comment type="caution">
    <text evidence="8">The sequence shown here is derived from an EMBL/GenBank/DDBJ whole genome shotgun (WGS) entry which is preliminary data.</text>
</comment>
<gene>
    <name evidence="8" type="ORF">HHI36_014865</name>
</gene>
<evidence type="ECO:0000313" key="9">
    <source>
        <dbReference type="Proteomes" id="UP001516400"/>
    </source>
</evidence>
<evidence type="ECO:0000256" key="5">
    <source>
        <dbReference type="ARBA" id="ARBA00023180"/>
    </source>
</evidence>
<dbReference type="InterPro" id="IPR002018">
    <property type="entry name" value="CarbesteraseB"/>
</dbReference>
<feature type="chain" id="PRO_5044534017" description="Carboxylic ester hydrolase" evidence="6">
    <location>
        <begin position="20"/>
        <end position="560"/>
    </location>
</feature>
<keyword evidence="3 6" id="KW-0378">Hydrolase</keyword>
<dbReference type="Pfam" id="PF00135">
    <property type="entry name" value="COesterase"/>
    <property type="match status" value="1"/>
</dbReference>
<dbReference type="PANTHER" id="PTHR11559">
    <property type="entry name" value="CARBOXYLESTERASE"/>
    <property type="match status" value="1"/>
</dbReference>
<keyword evidence="5" id="KW-0325">Glycoprotein</keyword>